<dbReference type="EMBL" id="MT418680">
    <property type="protein sequence ID" value="QKF93468.1"/>
    <property type="molecule type" value="Genomic_DNA"/>
</dbReference>
<evidence type="ECO:0000313" key="2">
    <source>
        <dbReference type="EMBL" id="QKF93468.1"/>
    </source>
</evidence>
<name>A0A7D3UNN3_9VIRU</name>
<keyword evidence="1" id="KW-0812">Transmembrane</keyword>
<feature type="transmembrane region" description="Helical" evidence="1">
    <location>
        <begin position="33"/>
        <end position="55"/>
    </location>
</feature>
<evidence type="ECO:0000256" key="1">
    <source>
        <dbReference type="SAM" id="Phobius"/>
    </source>
</evidence>
<organism evidence="2 3">
    <name type="scientific">Fadolivirus FV1/VV64</name>
    <dbReference type="NCBI Taxonomy" id="3070911"/>
    <lineage>
        <taxon>Viruses</taxon>
        <taxon>Varidnaviria</taxon>
        <taxon>Bamfordvirae</taxon>
        <taxon>Nucleocytoviricota</taxon>
        <taxon>Megaviricetes</taxon>
        <taxon>Imitervirales</taxon>
        <taxon>Mimiviridae</taxon>
        <taxon>Klosneuvirinae</taxon>
        <taxon>Fadolivirus</taxon>
        <taxon>Fadolivirus algeromassiliense</taxon>
    </lineage>
</organism>
<reference evidence="2 3" key="1">
    <citation type="submission" date="2020-04" db="EMBL/GenBank/DDBJ databases">
        <title>Advantages and limits of metagenomic assembly and binning of a giant virus.</title>
        <authorList>
            <person name="Schulz F."/>
            <person name="Andreani J."/>
            <person name="Francis R."/>
            <person name="Boudjemaa H."/>
            <person name="Bou Khalil J.Y."/>
            <person name="Lee J."/>
            <person name="La Scola B."/>
            <person name="Woyke T."/>
        </authorList>
    </citation>
    <scope>NUCLEOTIDE SEQUENCE [LARGE SCALE GENOMIC DNA]</scope>
    <source>
        <strain evidence="2 3">FV1/VV64</strain>
    </source>
</reference>
<accession>A0A7D3UNN3</accession>
<dbReference type="Proteomes" id="UP001162001">
    <property type="component" value="Segment"/>
</dbReference>
<gene>
    <name evidence="2" type="ORF">Fadolivirus_1_10</name>
</gene>
<keyword evidence="3" id="KW-1185">Reference proteome</keyword>
<proteinExistence type="predicted"/>
<sequence>MSYIGTSIGLAFKGILEMCIEINKSCESYGCTFLVFSGVPLLSIIIIGLTTYIMYRLKLL</sequence>
<evidence type="ECO:0000313" key="3">
    <source>
        <dbReference type="Proteomes" id="UP001162001"/>
    </source>
</evidence>
<protein>
    <submittedName>
        <fullName evidence="2">Uncharacterized protein</fullName>
    </submittedName>
</protein>
<keyword evidence="1" id="KW-1133">Transmembrane helix</keyword>
<keyword evidence="1" id="KW-0472">Membrane</keyword>